<organism evidence="1 2">
    <name type="scientific">Fusarium oxysporum NRRL 32931</name>
    <dbReference type="NCBI Taxonomy" id="660029"/>
    <lineage>
        <taxon>Eukaryota</taxon>
        <taxon>Fungi</taxon>
        <taxon>Dikarya</taxon>
        <taxon>Ascomycota</taxon>
        <taxon>Pezizomycotina</taxon>
        <taxon>Sordariomycetes</taxon>
        <taxon>Hypocreomycetidae</taxon>
        <taxon>Hypocreales</taxon>
        <taxon>Nectriaceae</taxon>
        <taxon>Fusarium</taxon>
        <taxon>Fusarium oxysporum species complex</taxon>
    </lineage>
</organism>
<dbReference type="Proteomes" id="UP000030753">
    <property type="component" value="Unassembled WGS sequence"/>
</dbReference>
<accession>W9J3K9</accession>
<dbReference type="OrthoDB" id="3707757at2759"/>
<dbReference type="AlphaFoldDB" id="W9J3K9"/>
<evidence type="ECO:0000313" key="2">
    <source>
        <dbReference type="Proteomes" id="UP000030753"/>
    </source>
</evidence>
<dbReference type="PANTHER" id="PTHR28180">
    <property type="entry name" value="CONSERVED MITOCHONDRIAL PROTEIN-RELATED"/>
    <property type="match status" value="1"/>
</dbReference>
<gene>
    <name evidence="1" type="ORF">FOYG_00075</name>
</gene>
<dbReference type="InterPro" id="IPR052999">
    <property type="entry name" value="PTS1_Protein"/>
</dbReference>
<dbReference type="Gene3D" id="1.20.1290.10">
    <property type="entry name" value="AhpD-like"/>
    <property type="match status" value="1"/>
</dbReference>
<dbReference type="HOGENOM" id="CLU_091058_0_0_1"/>
<dbReference type="EMBL" id="JH717839">
    <property type="protein sequence ID" value="EWZ00186.1"/>
    <property type="molecule type" value="Genomic_DNA"/>
</dbReference>
<sequence>MTDWDNNEQMAAWDKKYVSTNVKPNARKYDKDVFLAFEEKLRGAGPDMHTCSAAIIASVCCAVGRADVVGRFFDDLTTNASPEDSRKTFMQIREAITITFPYLGMPTLVPACYGMIGVVNRKGLSYAHMERLRQPAIDATTVHTGFQLRSQIYRGVGNEEIFLQMEKLFTDLHFCSTVVGWGFLISKASEEVFGLEHSHLIVAATIMALGATRQTRSHIKATLGLGNSIDVVKTVVETVIDICEWAEKEIDSFDIDELSTQIQTALSKK</sequence>
<name>W9J3K9_FUSOX</name>
<reference evidence="1 2" key="1">
    <citation type="submission" date="2011-06" db="EMBL/GenBank/DDBJ databases">
        <title>The Genome Sequence of Fusarium oxysporum FOSC 3-a.</title>
        <authorList>
            <consortium name="The Broad Institute Genome Sequencing Platform"/>
            <person name="Ma L.-J."/>
            <person name="Gale L.R."/>
            <person name="Schwartz D.C."/>
            <person name="Zhou S."/>
            <person name="Corby-Kistler H."/>
            <person name="Young S.K."/>
            <person name="Zeng Q."/>
            <person name="Gargeya S."/>
            <person name="Fitzgerald M."/>
            <person name="Haas B."/>
            <person name="Abouelleil A."/>
            <person name="Alvarado L."/>
            <person name="Arachchi H.M."/>
            <person name="Berlin A."/>
            <person name="Brown A."/>
            <person name="Chapman S.B."/>
            <person name="Chen Z."/>
            <person name="Dunbar C."/>
            <person name="Freedman E."/>
            <person name="Gearin G."/>
            <person name="Gellesch M."/>
            <person name="Goldberg J."/>
            <person name="Griggs A."/>
            <person name="Gujja S."/>
            <person name="Heiman D."/>
            <person name="Howarth C."/>
            <person name="Larson L."/>
            <person name="Lui A."/>
            <person name="MacDonald P.J.P."/>
            <person name="Mehta T."/>
            <person name="Montmayeur A."/>
            <person name="Murphy C."/>
            <person name="Neiman D."/>
            <person name="Pearson M."/>
            <person name="Priest M."/>
            <person name="Roberts A."/>
            <person name="Saif S."/>
            <person name="Shea T."/>
            <person name="Shenoy N."/>
            <person name="Sisk P."/>
            <person name="Stolte C."/>
            <person name="Sykes S."/>
            <person name="Wortman J."/>
            <person name="Nusbaum C."/>
            <person name="Birren B."/>
        </authorList>
    </citation>
    <scope>NUCLEOTIDE SEQUENCE [LARGE SCALE GENOMIC DNA]</scope>
    <source>
        <strain evidence="2">FOSC 3-a</strain>
    </source>
</reference>
<protein>
    <submittedName>
        <fullName evidence="1">Uncharacterized protein</fullName>
    </submittedName>
</protein>
<evidence type="ECO:0000313" key="1">
    <source>
        <dbReference type="EMBL" id="EWZ00186.1"/>
    </source>
</evidence>
<dbReference type="InterPro" id="IPR029032">
    <property type="entry name" value="AhpD-like"/>
</dbReference>
<proteinExistence type="predicted"/>
<dbReference type="SUPFAM" id="SSF69118">
    <property type="entry name" value="AhpD-like"/>
    <property type="match status" value="1"/>
</dbReference>